<sequence length="157" mass="17304">MNPVATACILDIRHDSVVDGAGLRSVVFFAGCPHHCPGCHNPESWHEENGRQIDVQAIIDELLDNPLTNVTLSGGEPFSQARAAKIIATACKKAGKDIWVFTGWTKEELLEREDPDELALLFTADTLVDGRFDQNQIDTTPSFRGSTNQRILSRPFS</sequence>
<dbReference type="EC" id="1.97.1.-" evidence="12"/>
<evidence type="ECO:0000256" key="4">
    <source>
        <dbReference type="ARBA" id="ARBA00014281"/>
    </source>
</evidence>
<dbReference type="GO" id="GO:0051539">
    <property type="term" value="F:4 iron, 4 sulfur cluster binding"/>
    <property type="evidence" value="ECO:0007669"/>
    <property type="project" value="UniProtKB-KW"/>
</dbReference>
<keyword evidence="6" id="KW-0949">S-adenosyl-L-methionine</keyword>
<keyword evidence="8 12" id="KW-0560">Oxidoreductase</keyword>
<evidence type="ECO:0000256" key="10">
    <source>
        <dbReference type="ARBA" id="ARBA00023014"/>
    </source>
</evidence>
<dbReference type="CDD" id="cd01335">
    <property type="entry name" value="Radical_SAM"/>
    <property type="match status" value="1"/>
</dbReference>
<dbReference type="Proteomes" id="UP000094463">
    <property type="component" value="Chromosome"/>
</dbReference>
<evidence type="ECO:0000256" key="3">
    <source>
        <dbReference type="ARBA" id="ARBA00009777"/>
    </source>
</evidence>
<dbReference type="EMBL" id="CP012502">
    <property type="protein sequence ID" value="AOM84361.1"/>
    <property type="molecule type" value="Genomic_DNA"/>
</dbReference>
<dbReference type="InterPro" id="IPR058240">
    <property type="entry name" value="rSAM_sf"/>
</dbReference>
<accession>A0A1D7QZC0</accession>
<evidence type="ECO:0000256" key="13">
    <source>
        <dbReference type="SAM" id="MobiDB-lite"/>
    </source>
</evidence>
<evidence type="ECO:0000256" key="5">
    <source>
        <dbReference type="ARBA" id="ARBA00022485"/>
    </source>
</evidence>
<dbReference type="PANTHER" id="PTHR30352">
    <property type="entry name" value="PYRUVATE FORMATE-LYASE-ACTIVATING ENZYME"/>
    <property type="match status" value="1"/>
</dbReference>
<feature type="region of interest" description="Disordered" evidence="13">
    <location>
        <begin position="136"/>
        <end position="157"/>
    </location>
</feature>
<dbReference type="PANTHER" id="PTHR30352:SF2">
    <property type="entry name" value="ANAEROBIC RIBONUCLEOSIDE-TRIPHOSPHATE REDUCTASE-ACTIVATING PROTEIN"/>
    <property type="match status" value="1"/>
</dbReference>
<dbReference type="Pfam" id="PF13353">
    <property type="entry name" value="Fer4_12"/>
    <property type="match status" value="1"/>
</dbReference>
<dbReference type="NCBIfam" id="TIGR02491">
    <property type="entry name" value="NrdG"/>
    <property type="match status" value="1"/>
</dbReference>
<proteinExistence type="inferred from homology"/>
<keyword evidence="7" id="KW-0479">Metal-binding</keyword>
<comment type="function">
    <text evidence="2 12">Activation of anaerobic ribonucleoside-triphosphate reductase under anaerobic conditions by generation of an organic free radical, using S-adenosylmethionine and reduced flavodoxin as cosubstrates to produce 5'-deoxy-adenosine.</text>
</comment>
<comment type="catalytic activity">
    <reaction evidence="11">
        <text>glycyl-[protein] + reduced [flavodoxin] + S-adenosyl-L-methionine = glycin-2-yl radical-[protein] + semiquinone [flavodoxin] + 5'-deoxyadenosine + L-methionine + H(+)</text>
        <dbReference type="Rhea" id="RHEA:61976"/>
        <dbReference type="Rhea" id="RHEA-COMP:10622"/>
        <dbReference type="Rhea" id="RHEA-COMP:14480"/>
        <dbReference type="Rhea" id="RHEA-COMP:15993"/>
        <dbReference type="Rhea" id="RHEA-COMP:15994"/>
        <dbReference type="ChEBI" id="CHEBI:15378"/>
        <dbReference type="ChEBI" id="CHEBI:17319"/>
        <dbReference type="ChEBI" id="CHEBI:29947"/>
        <dbReference type="ChEBI" id="CHEBI:32722"/>
        <dbReference type="ChEBI" id="CHEBI:57618"/>
        <dbReference type="ChEBI" id="CHEBI:57844"/>
        <dbReference type="ChEBI" id="CHEBI:59789"/>
        <dbReference type="ChEBI" id="CHEBI:140311"/>
    </reaction>
</comment>
<evidence type="ECO:0000256" key="12">
    <source>
        <dbReference type="PIRNR" id="PIRNR000368"/>
    </source>
</evidence>
<dbReference type="InterPro" id="IPR012837">
    <property type="entry name" value="NrdG"/>
</dbReference>
<dbReference type="OrthoDB" id="9782387at2"/>
<dbReference type="AlphaFoldDB" id="A0A1D7QZC0"/>
<dbReference type="SFLD" id="SFLDF00299">
    <property type="entry name" value="anaerobic_ribonucleoside-triph"/>
    <property type="match status" value="1"/>
</dbReference>
<dbReference type="InterPro" id="IPR007197">
    <property type="entry name" value="rSAM"/>
</dbReference>
<name>A0A1D7QZC0_9BACI</name>
<comment type="cofactor">
    <cofactor evidence="1">
        <name>[4Fe-4S] cluster</name>
        <dbReference type="ChEBI" id="CHEBI:49883"/>
    </cofactor>
</comment>
<keyword evidence="15" id="KW-1185">Reference proteome</keyword>
<organism evidence="14 15">
    <name type="scientific">Salisediminibacterium beveridgei</name>
    <dbReference type="NCBI Taxonomy" id="632773"/>
    <lineage>
        <taxon>Bacteria</taxon>
        <taxon>Bacillati</taxon>
        <taxon>Bacillota</taxon>
        <taxon>Bacilli</taxon>
        <taxon>Bacillales</taxon>
        <taxon>Bacillaceae</taxon>
        <taxon>Salisediminibacterium</taxon>
    </lineage>
</organism>
<comment type="similarity">
    <text evidence="3 12">Belongs to the organic radical-activating enzymes family.</text>
</comment>
<keyword evidence="9" id="KW-0408">Iron</keyword>
<evidence type="ECO:0000256" key="9">
    <source>
        <dbReference type="ARBA" id="ARBA00023004"/>
    </source>
</evidence>
<evidence type="ECO:0000313" key="15">
    <source>
        <dbReference type="Proteomes" id="UP000094463"/>
    </source>
</evidence>
<keyword evidence="5" id="KW-0004">4Fe-4S</keyword>
<evidence type="ECO:0000256" key="11">
    <source>
        <dbReference type="ARBA" id="ARBA00047365"/>
    </source>
</evidence>
<dbReference type="GO" id="GO:0046872">
    <property type="term" value="F:metal ion binding"/>
    <property type="evidence" value="ECO:0007669"/>
    <property type="project" value="UniProtKB-KW"/>
</dbReference>
<evidence type="ECO:0000313" key="14">
    <source>
        <dbReference type="EMBL" id="AOM84361.1"/>
    </source>
</evidence>
<reference evidence="14 15" key="1">
    <citation type="submission" date="2015-08" db="EMBL/GenBank/DDBJ databases">
        <title>The complete genome sequence of Bacillus beveridgei MLTeJB.</title>
        <authorList>
            <person name="Hanson T.E."/>
            <person name="Mesa C."/>
            <person name="Basesman S.M."/>
            <person name="Oremland R.S."/>
        </authorList>
    </citation>
    <scope>NUCLEOTIDE SEQUENCE [LARGE SCALE GENOMIC DNA]</scope>
    <source>
        <strain evidence="14 15">MLTeJB</strain>
    </source>
</reference>
<protein>
    <recommendedName>
        <fullName evidence="4 12">Anaerobic ribonucleoside-triphosphate reductase-activating protein</fullName>
        <ecNumber evidence="12">1.97.1.-</ecNumber>
    </recommendedName>
</protein>
<evidence type="ECO:0000256" key="8">
    <source>
        <dbReference type="ARBA" id="ARBA00023002"/>
    </source>
</evidence>
<dbReference type="SFLD" id="SFLDS00029">
    <property type="entry name" value="Radical_SAM"/>
    <property type="match status" value="1"/>
</dbReference>
<evidence type="ECO:0000256" key="6">
    <source>
        <dbReference type="ARBA" id="ARBA00022691"/>
    </source>
</evidence>
<keyword evidence="10" id="KW-0411">Iron-sulfur</keyword>
<dbReference type="InterPro" id="IPR034457">
    <property type="entry name" value="Organic_radical-activating"/>
</dbReference>
<evidence type="ECO:0000256" key="1">
    <source>
        <dbReference type="ARBA" id="ARBA00001966"/>
    </source>
</evidence>
<dbReference type="KEGG" id="bbev:BBEV_3043"/>
<dbReference type="PROSITE" id="PS01087">
    <property type="entry name" value="RADICAL_ACTIVATING"/>
    <property type="match status" value="1"/>
</dbReference>
<dbReference type="STRING" id="632773.BBEV_3043"/>
<dbReference type="RefSeq" id="WP_069366247.1">
    <property type="nucleotide sequence ID" value="NZ_CP012502.1"/>
</dbReference>
<dbReference type="SFLD" id="SFLDG01063">
    <property type="entry name" value="activating_enzymes__group_1"/>
    <property type="match status" value="1"/>
</dbReference>
<dbReference type="InterPro" id="IPR013785">
    <property type="entry name" value="Aldolase_TIM"/>
</dbReference>
<gene>
    <name evidence="14" type="primary">nrdG</name>
    <name evidence="14" type="ORF">BBEV_3043</name>
</gene>
<dbReference type="Gene3D" id="3.20.20.70">
    <property type="entry name" value="Aldolase class I"/>
    <property type="match status" value="1"/>
</dbReference>
<evidence type="ECO:0000256" key="7">
    <source>
        <dbReference type="ARBA" id="ARBA00022723"/>
    </source>
</evidence>
<dbReference type="GO" id="GO:0043365">
    <property type="term" value="F:[formate-C-acetyltransferase]-activating enzyme activity"/>
    <property type="evidence" value="ECO:0007669"/>
    <property type="project" value="InterPro"/>
</dbReference>
<dbReference type="SUPFAM" id="SSF102114">
    <property type="entry name" value="Radical SAM enzymes"/>
    <property type="match status" value="1"/>
</dbReference>
<dbReference type="InterPro" id="IPR001989">
    <property type="entry name" value="Radical_activat_CS"/>
</dbReference>
<dbReference type="GO" id="GO:0004748">
    <property type="term" value="F:ribonucleoside-diphosphate reductase activity, thioredoxin disulfide as acceptor"/>
    <property type="evidence" value="ECO:0007669"/>
    <property type="project" value="TreeGrafter"/>
</dbReference>
<dbReference type="PIRSF" id="PIRSF000368">
    <property type="entry name" value="NrdG"/>
    <property type="match status" value="1"/>
</dbReference>
<evidence type="ECO:0000256" key="2">
    <source>
        <dbReference type="ARBA" id="ARBA00003852"/>
    </source>
</evidence>
<dbReference type="SFLD" id="SFLDG01066">
    <property type="entry name" value="organic_radical-activating_enz"/>
    <property type="match status" value="1"/>
</dbReference>
<dbReference type="PATRIC" id="fig|632773.3.peg.3184"/>